<protein>
    <submittedName>
        <fullName evidence="1">Uncharacterized protein</fullName>
    </submittedName>
</protein>
<sequence>LAPHLASHNNKSVMPVDLQCCMCAIMKGSACVNPVTRGVCKPLNSISDGDQGLQLFPTNEEFPVTTCHKLALIKSLPFVLGSALLLLIAASNGAPRRRPNFSIEEVNVETRFP</sequence>
<dbReference type="PANTHER" id="PTHR33626:SF2">
    <property type="match status" value="1"/>
</dbReference>
<dbReference type="AlphaFoldDB" id="A0A8C4XB04"/>
<evidence type="ECO:0000313" key="1">
    <source>
        <dbReference type="Ensembl" id="ENSECRP00000018641.1"/>
    </source>
</evidence>
<keyword evidence="2" id="KW-1185">Reference proteome</keyword>
<proteinExistence type="predicted"/>
<dbReference type="Ensembl" id="ENSECRT00000019017.1">
    <property type="protein sequence ID" value="ENSECRP00000018641.1"/>
    <property type="gene ID" value="ENSECRG00000012460.1"/>
</dbReference>
<evidence type="ECO:0000313" key="2">
    <source>
        <dbReference type="Proteomes" id="UP000694620"/>
    </source>
</evidence>
<dbReference type="PANTHER" id="PTHR33626">
    <property type="entry name" value="ZGC:158463"/>
    <property type="match status" value="1"/>
</dbReference>
<accession>A0A8C4XB04</accession>
<dbReference type="Proteomes" id="UP000694620">
    <property type="component" value="Chromosome 16"/>
</dbReference>
<dbReference type="GeneTree" id="ENSGT00390000016898"/>
<reference evidence="1" key="1">
    <citation type="submission" date="2021-06" db="EMBL/GenBank/DDBJ databases">
        <authorList>
            <consortium name="Wellcome Sanger Institute Data Sharing"/>
        </authorList>
    </citation>
    <scope>NUCLEOTIDE SEQUENCE [LARGE SCALE GENOMIC DNA]</scope>
</reference>
<reference evidence="1" key="3">
    <citation type="submission" date="2025-09" db="UniProtKB">
        <authorList>
            <consortium name="Ensembl"/>
        </authorList>
    </citation>
    <scope>IDENTIFICATION</scope>
</reference>
<reference evidence="1" key="2">
    <citation type="submission" date="2025-08" db="UniProtKB">
        <authorList>
            <consortium name="Ensembl"/>
        </authorList>
    </citation>
    <scope>IDENTIFICATION</scope>
</reference>
<organism evidence="1 2">
    <name type="scientific">Erpetoichthys calabaricus</name>
    <name type="common">Rope fish</name>
    <name type="synonym">Calamoichthys calabaricus</name>
    <dbReference type="NCBI Taxonomy" id="27687"/>
    <lineage>
        <taxon>Eukaryota</taxon>
        <taxon>Metazoa</taxon>
        <taxon>Chordata</taxon>
        <taxon>Craniata</taxon>
        <taxon>Vertebrata</taxon>
        <taxon>Euteleostomi</taxon>
        <taxon>Actinopterygii</taxon>
        <taxon>Polypteriformes</taxon>
        <taxon>Polypteridae</taxon>
        <taxon>Erpetoichthys</taxon>
    </lineage>
</organism>
<name>A0A8C4XB04_ERPCA</name>